<dbReference type="PANTHER" id="PTHR24148:SF64">
    <property type="entry name" value="HETEROKARYON INCOMPATIBILITY DOMAIN-CONTAINING PROTEIN"/>
    <property type="match status" value="1"/>
</dbReference>
<keyword evidence="4" id="KW-1185">Reference proteome</keyword>
<gene>
    <name evidence="3" type="ORF">GLAREA_11728</name>
</gene>
<dbReference type="Pfam" id="PF06985">
    <property type="entry name" value="HET"/>
    <property type="match status" value="1"/>
</dbReference>
<dbReference type="OMA" id="MDWSLPC"/>
<name>S3CF66_GLAL2</name>
<dbReference type="HOGENOM" id="CLU_004184_7_4_1"/>
<accession>S3CF66</accession>
<dbReference type="InterPro" id="IPR010730">
    <property type="entry name" value="HET"/>
</dbReference>
<organism evidence="3 4">
    <name type="scientific">Glarea lozoyensis (strain ATCC 20868 / MF5171)</name>
    <dbReference type="NCBI Taxonomy" id="1116229"/>
    <lineage>
        <taxon>Eukaryota</taxon>
        <taxon>Fungi</taxon>
        <taxon>Dikarya</taxon>
        <taxon>Ascomycota</taxon>
        <taxon>Pezizomycotina</taxon>
        <taxon>Leotiomycetes</taxon>
        <taxon>Helotiales</taxon>
        <taxon>Helotiaceae</taxon>
        <taxon>Glarea</taxon>
    </lineage>
</organism>
<dbReference type="KEGG" id="glz:GLAREA_11728"/>
<evidence type="ECO:0000313" key="3">
    <source>
        <dbReference type="EMBL" id="EPE25147.1"/>
    </source>
</evidence>
<protein>
    <recommendedName>
        <fullName evidence="2">Heterokaryon incompatibility domain-containing protein</fullName>
    </recommendedName>
</protein>
<dbReference type="eggNOG" id="ENOG502SMXX">
    <property type="taxonomic scope" value="Eukaryota"/>
</dbReference>
<dbReference type="PANTHER" id="PTHR24148">
    <property type="entry name" value="ANKYRIN REPEAT DOMAIN-CONTAINING PROTEIN 39 HOMOLOG-RELATED"/>
    <property type="match status" value="1"/>
</dbReference>
<feature type="compositionally biased region" description="Polar residues" evidence="1">
    <location>
        <begin position="583"/>
        <end position="617"/>
    </location>
</feature>
<evidence type="ECO:0000256" key="1">
    <source>
        <dbReference type="SAM" id="MobiDB-lite"/>
    </source>
</evidence>
<feature type="domain" description="Heterokaryon incompatibility" evidence="2">
    <location>
        <begin position="53"/>
        <end position="258"/>
    </location>
</feature>
<dbReference type="Pfam" id="PF26639">
    <property type="entry name" value="Het-6_barrel"/>
    <property type="match status" value="1"/>
</dbReference>
<dbReference type="InterPro" id="IPR052895">
    <property type="entry name" value="HetReg/Transcr_Mod"/>
</dbReference>
<dbReference type="RefSeq" id="XP_008088062.1">
    <property type="nucleotide sequence ID" value="XM_008089871.1"/>
</dbReference>
<feature type="region of interest" description="Disordered" evidence="1">
    <location>
        <begin position="571"/>
        <end position="629"/>
    </location>
</feature>
<dbReference type="OrthoDB" id="2157530at2759"/>
<evidence type="ECO:0000313" key="4">
    <source>
        <dbReference type="Proteomes" id="UP000016922"/>
    </source>
</evidence>
<dbReference type="EMBL" id="KE145372">
    <property type="protein sequence ID" value="EPE25147.1"/>
    <property type="molecule type" value="Genomic_DNA"/>
</dbReference>
<dbReference type="AlphaFoldDB" id="S3CF66"/>
<sequence length="734" mass="83837">MSSVPISASDLYNRLQVDPTLSETRRVSLLPGKFADPIKCELELVDLGENPDFEALSYVWGDPAGPKQTIFLNGINHEVTTNLFTALRRFRLPDRIRYLWVDALSINQADKDERNEQVAYMRTIYQKTSRALIWLGDSIHNTTSEEQEVAWNTDFTRNHPVDPMTGDVAVDPDDAKRIEDYKNEFLHYYRTPIAWRHNLTQDFELGAFCLIHLLAQNKHLNDADIPFFLAHVVRQNVVRVLHKIMETPWWNRQWVIQETVLPPSVSVYYGRYKASWEMFSVAAKNYKVHRQGCCSSQYAQLPVEIVRGITHFAETVHGLDDWRQSWNEADNSHIGLRRLLWQFRDRETTNPKDNVYALLPLVNWGTALQVKANYRWNIAAVYRDVAVKIFDVDQSLLILMGTTDKSSTLSDPYNPNSPKLSELLPTWVPDWTVKPPTYELARQLRAELYNASLMNNNGRKTSFYATIKQRYLQLKGFQLDVVTDVGDMMPADDISAALVFKQWQMLSGMDSSSSPRYIDGDSLGQAYWKTLCMNTKHLDKVNDDDNLHINKSDYELTDRDYGQEFDTVWSRRSTQSGRGGDSSDPQAISPLSRQGRTQTFPQFDINTPQPSTPTRSGLSLRHRQSPPSTTFIDRQRNEAVAIDESVHSATTGQCFFRTMNGYMGLGPRKMESGDVVFVFQRGHTPFLLRSNGQEEVPGKGSKAVWGLVGDCYVQGVMAGEAVGDGRVWDEVYLV</sequence>
<evidence type="ECO:0000259" key="2">
    <source>
        <dbReference type="Pfam" id="PF06985"/>
    </source>
</evidence>
<proteinExistence type="predicted"/>
<dbReference type="Proteomes" id="UP000016922">
    <property type="component" value="Unassembled WGS sequence"/>
</dbReference>
<dbReference type="GeneID" id="19470769"/>
<reference evidence="3 4" key="1">
    <citation type="journal article" date="2013" name="BMC Genomics">
        <title>Genomics-driven discovery of the pneumocandin biosynthetic gene cluster in the fungus Glarea lozoyensis.</title>
        <authorList>
            <person name="Chen L."/>
            <person name="Yue Q."/>
            <person name="Zhang X."/>
            <person name="Xiang M."/>
            <person name="Wang C."/>
            <person name="Li S."/>
            <person name="Che Y."/>
            <person name="Ortiz-Lopez F.J."/>
            <person name="Bills G.F."/>
            <person name="Liu X."/>
            <person name="An Z."/>
        </authorList>
    </citation>
    <scope>NUCLEOTIDE SEQUENCE [LARGE SCALE GENOMIC DNA]</scope>
    <source>
        <strain evidence="4">ATCC 20868 / MF5171</strain>
    </source>
</reference>